<comment type="caution">
    <text evidence="1">The sequence shown here is derived from an EMBL/GenBank/DDBJ whole genome shotgun (WGS) entry which is preliminary data.</text>
</comment>
<dbReference type="AlphaFoldDB" id="A0A831EL20"/>
<reference evidence="1 2" key="1">
    <citation type="submission" date="2012-11" db="EMBL/GenBank/DDBJ databases">
        <authorList>
            <person name="Linke B."/>
        </authorList>
    </citation>
    <scope>NUCLEOTIDE SEQUENCE [LARGE SCALE GENOMIC DNA]</scope>
    <source>
        <strain evidence="2">CFBP 1232</strain>
    </source>
</reference>
<accession>A0A831EL20</accession>
<protein>
    <submittedName>
        <fullName evidence="1">Ferric aerobactin receptor</fullName>
    </submittedName>
</protein>
<evidence type="ECO:0000313" key="1">
    <source>
        <dbReference type="EMBL" id="CCO95009.1"/>
    </source>
</evidence>
<proteinExistence type="predicted"/>
<evidence type="ECO:0000313" key="2">
    <source>
        <dbReference type="Proteomes" id="UP000013111"/>
    </source>
</evidence>
<sequence>MTNSVNVNDSKLDDIKVDAYELGWRCTGDSVYTQLRLIIHCLIKPSASIKPI</sequence>
<keyword evidence="1" id="KW-0675">Receptor</keyword>
<gene>
    <name evidence="1" type="ORF">BN437_3099</name>
</gene>
<organism evidence="1 2">
    <name type="scientific">Erwinia amylovora NBRC 12687 = CFBP 1232</name>
    <dbReference type="NCBI Taxonomy" id="1219359"/>
    <lineage>
        <taxon>Bacteria</taxon>
        <taxon>Pseudomonadati</taxon>
        <taxon>Pseudomonadota</taxon>
        <taxon>Gammaproteobacteria</taxon>
        <taxon>Enterobacterales</taxon>
        <taxon>Erwiniaceae</taxon>
        <taxon>Erwinia</taxon>
    </lineage>
</organism>
<dbReference type="EMBL" id="CAPB01000035">
    <property type="protein sequence ID" value="CCO95009.1"/>
    <property type="molecule type" value="Genomic_DNA"/>
</dbReference>
<name>A0A831EL20_ERWAM</name>
<dbReference type="Proteomes" id="UP000013111">
    <property type="component" value="Unassembled WGS sequence"/>
</dbReference>
<reference evidence="1 2" key="2">
    <citation type="submission" date="2013-04" db="EMBL/GenBank/DDBJ databases">
        <title>Comparative genomics of 12 strains of Erwinia amylovora identifies a pan-genome with a large conserved core and provides insights into host specificity.</title>
        <authorList>
            <person name="Mann R.A."/>
            <person name="Smits T.H.M."/>
            <person name="Buehlmann A."/>
            <person name="Blom J."/>
            <person name="Goesmann A."/>
            <person name="Frey J.E."/>
            <person name="Plummer K.M."/>
            <person name="Beer S.V."/>
            <person name="Luck J."/>
            <person name="Duffy B."/>
            <person name="Rodoni B."/>
        </authorList>
    </citation>
    <scope>NUCLEOTIDE SEQUENCE [LARGE SCALE GENOMIC DNA]</scope>
    <source>
        <strain evidence="2">CFBP 1232</strain>
    </source>
</reference>